<evidence type="ECO:0000313" key="3">
    <source>
        <dbReference type="Proteomes" id="UP000438429"/>
    </source>
</evidence>
<organism evidence="2 3">
    <name type="scientific">Scophthalmus maximus</name>
    <name type="common">Turbot</name>
    <name type="synonym">Psetta maxima</name>
    <dbReference type="NCBI Taxonomy" id="52904"/>
    <lineage>
        <taxon>Eukaryota</taxon>
        <taxon>Metazoa</taxon>
        <taxon>Chordata</taxon>
        <taxon>Craniata</taxon>
        <taxon>Vertebrata</taxon>
        <taxon>Euteleostomi</taxon>
        <taxon>Actinopterygii</taxon>
        <taxon>Neopterygii</taxon>
        <taxon>Teleostei</taxon>
        <taxon>Neoteleostei</taxon>
        <taxon>Acanthomorphata</taxon>
        <taxon>Carangaria</taxon>
        <taxon>Pleuronectiformes</taxon>
        <taxon>Pleuronectoidei</taxon>
        <taxon>Scophthalmidae</taxon>
        <taxon>Scophthalmus</taxon>
    </lineage>
</organism>
<feature type="compositionally biased region" description="Polar residues" evidence="1">
    <location>
        <begin position="34"/>
        <end position="52"/>
    </location>
</feature>
<sequence length="67" mass="7567">MWRNDPDMVGLLLSRENKPTIRAHSVIETSSPISAANCDRQTNRPATFSKSPSDVFMSGRDQREETM</sequence>
<comment type="caution">
    <text evidence="2">The sequence shown here is derived from an EMBL/GenBank/DDBJ whole genome shotgun (WGS) entry which is preliminary data.</text>
</comment>
<dbReference type="EMBL" id="VEVO01000006">
    <property type="protein sequence ID" value="KAF0040878.1"/>
    <property type="molecule type" value="Genomic_DNA"/>
</dbReference>
<name>A0A6A4T925_SCOMX</name>
<evidence type="ECO:0000256" key="1">
    <source>
        <dbReference type="SAM" id="MobiDB-lite"/>
    </source>
</evidence>
<protein>
    <submittedName>
        <fullName evidence="2">Uncharacterized protein</fullName>
    </submittedName>
</protein>
<feature type="region of interest" description="Disordered" evidence="1">
    <location>
        <begin position="34"/>
        <end position="67"/>
    </location>
</feature>
<dbReference type="Proteomes" id="UP000438429">
    <property type="component" value="Unassembled WGS sequence"/>
</dbReference>
<proteinExistence type="predicted"/>
<reference evidence="2 3" key="1">
    <citation type="submission" date="2019-06" db="EMBL/GenBank/DDBJ databases">
        <title>Draft genomes of female and male turbot (Scophthalmus maximus).</title>
        <authorList>
            <person name="Xu H."/>
            <person name="Xu X.-W."/>
            <person name="Shao C."/>
            <person name="Chen S."/>
        </authorList>
    </citation>
    <scope>NUCLEOTIDE SEQUENCE [LARGE SCALE GENOMIC DNA]</scope>
    <source>
        <strain evidence="2">Ysfricsl-2016a</strain>
        <tissue evidence="2">Blood</tissue>
    </source>
</reference>
<evidence type="ECO:0000313" key="2">
    <source>
        <dbReference type="EMBL" id="KAF0040878.1"/>
    </source>
</evidence>
<gene>
    <name evidence="2" type="ORF">F2P81_006776</name>
</gene>
<dbReference type="AlphaFoldDB" id="A0A6A4T925"/>
<accession>A0A6A4T925</accession>